<organism evidence="1 2">
    <name type="scientific">Aspergillus pseudodeflectus</name>
    <dbReference type="NCBI Taxonomy" id="176178"/>
    <lineage>
        <taxon>Eukaryota</taxon>
        <taxon>Fungi</taxon>
        <taxon>Dikarya</taxon>
        <taxon>Ascomycota</taxon>
        <taxon>Pezizomycotina</taxon>
        <taxon>Eurotiomycetes</taxon>
        <taxon>Eurotiomycetidae</taxon>
        <taxon>Eurotiales</taxon>
        <taxon>Aspergillaceae</taxon>
        <taxon>Aspergillus</taxon>
        <taxon>Aspergillus subgen. Nidulantes</taxon>
    </lineage>
</organism>
<accession>A0ABR4L4A6</accession>
<dbReference type="RefSeq" id="XP_070904160.1">
    <property type="nucleotide sequence ID" value="XM_071044205.1"/>
</dbReference>
<dbReference type="PANTHER" id="PTHR42034:SF1">
    <property type="entry name" value="CONDENSATION DOMAIN-CONTAINING PROTEIN"/>
    <property type="match status" value="1"/>
</dbReference>
<dbReference type="PANTHER" id="PTHR42034">
    <property type="entry name" value="CHROMOSOME 7, WHOLE GENOME SHOTGUN SEQUENCE-RELATED"/>
    <property type="match status" value="1"/>
</dbReference>
<dbReference type="EMBL" id="JBFXLR010000003">
    <property type="protein sequence ID" value="KAL2859226.1"/>
    <property type="molecule type" value="Genomic_DNA"/>
</dbReference>
<protein>
    <submittedName>
        <fullName evidence="1">Uncharacterized protein</fullName>
    </submittedName>
</protein>
<dbReference type="SUPFAM" id="SSF52777">
    <property type="entry name" value="CoA-dependent acyltransferases"/>
    <property type="match status" value="1"/>
</dbReference>
<gene>
    <name evidence="1" type="ORF">BJX68DRAFT_261673</name>
</gene>
<dbReference type="InterPro" id="IPR023213">
    <property type="entry name" value="CAT-like_dom_sf"/>
</dbReference>
<dbReference type="Gene3D" id="3.30.559.10">
    <property type="entry name" value="Chloramphenicol acetyltransferase-like domain"/>
    <property type="match status" value="1"/>
</dbReference>
<proteinExistence type="predicted"/>
<reference evidence="1 2" key="1">
    <citation type="submission" date="2024-07" db="EMBL/GenBank/DDBJ databases">
        <title>Section-level genome sequencing and comparative genomics of Aspergillus sections Usti and Cavernicolus.</title>
        <authorList>
            <consortium name="Lawrence Berkeley National Laboratory"/>
            <person name="Nybo J.L."/>
            <person name="Vesth T.C."/>
            <person name="Theobald S."/>
            <person name="Frisvad J.C."/>
            <person name="Larsen T.O."/>
            <person name="Kjaerboelling I."/>
            <person name="Rothschild-Mancinelli K."/>
            <person name="Lyhne E.K."/>
            <person name="Kogle M.E."/>
            <person name="Barry K."/>
            <person name="Clum A."/>
            <person name="Na H."/>
            <person name="Ledsgaard L."/>
            <person name="Lin J."/>
            <person name="Lipzen A."/>
            <person name="Kuo A."/>
            <person name="Riley R."/>
            <person name="Mondo S."/>
            <person name="LaButti K."/>
            <person name="Haridas S."/>
            <person name="Pangalinan J."/>
            <person name="Salamov A.A."/>
            <person name="Simmons B.A."/>
            <person name="Magnuson J.K."/>
            <person name="Chen J."/>
            <person name="Drula E."/>
            <person name="Henrissat B."/>
            <person name="Wiebenga A."/>
            <person name="Lubbers R.J."/>
            <person name="Gomes A.C."/>
            <person name="Macurrencykelacurrency M.R."/>
            <person name="Stajich J."/>
            <person name="Grigoriev I.V."/>
            <person name="Mortensen U.H."/>
            <person name="De vries R.P."/>
            <person name="Baker S.E."/>
            <person name="Andersen M.R."/>
        </authorList>
    </citation>
    <scope>NUCLEOTIDE SEQUENCE [LARGE SCALE GENOMIC DNA]</scope>
    <source>
        <strain evidence="1 2">CBS 756.74</strain>
    </source>
</reference>
<keyword evidence="2" id="KW-1185">Reference proteome</keyword>
<sequence length="476" mass="53472">MSWTQQADFWSRPLDCYERYFQLVGANQGLDGHDHFLLVGAVQIDYPAPIDLVAGLRSAWKCLRLRHPDIATTYHPGEKRYSPIRTETELDTWCDLTLHVEEAMQSSSHLLREQHLAGTHATCHWIPASNEICIVSGPYRLDEYAITTFLHQLLSHLHNPYPLPANLDGSEARQLFPPLDIVVGMPTTRDPSWSRRADKLIALHQKGGPSIGLPIAAENVAAKPRCTRHVELRIPAKQATALREGCHDRDIALSGAMHTSVVVETAARAPQSSLATRYISVMAFDLRRHWLPPFGGPTQAPLLRMTGIPINIDARAPWSELVQIVEPMCRQTWERGASDMLFVRVAFAEKVAALVETGHPAPPDQPQNSSPYFFNMGALEERIQKSYGETIHVRNVQVFGQMVSKQVYVRSWSWGDAMYLSACYNEAYYADAYVDTFLMAIRDNLVENLSSPERRAPPRQHAKCRSPVDGSCCNVM</sequence>
<dbReference type="GeneID" id="98159369"/>
<evidence type="ECO:0000313" key="1">
    <source>
        <dbReference type="EMBL" id="KAL2859226.1"/>
    </source>
</evidence>
<name>A0ABR4L4A6_9EURO</name>
<dbReference type="Gene3D" id="3.30.559.30">
    <property type="entry name" value="Nonribosomal peptide synthetase, condensation domain"/>
    <property type="match status" value="1"/>
</dbReference>
<dbReference type="Proteomes" id="UP001610444">
    <property type="component" value="Unassembled WGS sequence"/>
</dbReference>
<evidence type="ECO:0000313" key="2">
    <source>
        <dbReference type="Proteomes" id="UP001610444"/>
    </source>
</evidence>
<comment type="caution">
    <text evidence="1">The sequence shown here is derived from an EMBL/GenBank/DDBJ whole genome shotgun (WGS) entry which is preliminary data.</text>
</comment>